<reference evidence="2" key="1">
    <citation type="journal article" date="2020" name="Nature">
        <title>Giant virus diversity and host interactions through global metagenomics.</title>
        <authorList>
            <person name="Schulz F."/>
            <person name="Roux S."/>
            <person name="Paez-Espino D."/>
            <person name="Jungbluth S."/>
            <person name="Walsh D.A."/>
            <person name="Denef V.J."/>
            <person name="McMahon K.D."/>
            <person name="Konstantinidis K.T."/>
            <person name="Eloe-Fadrosh E.A."/>
            <person name="Kyrpides N.C."/>
            <person name="Woyke T."/>
        </authorList>
    </citation>
    <scope>NUCLEOTIDE SEQUENCE</scope>
    <source>
        <strain evidence="2">GVMAG-M-3300023110-24</strain>
    </source>
</reference>
<feature type="compositionally biased region" description="Acidic residues" evidence="1">
    <location>
        <begin position="233"/>
        <end position="255"/>
    </location>
</feature>
<feature type="region of interest" description="Disordered" evidence="1">
    <location>
        <begin position="226"/>
        <end position="255"/>
    </location>
</feature>
<accession>A0A6C0CXZ4</accession>
<evidence type="ECO:0000256" key="1">
    <source>
        <dbReference type="SAM" id="MobiDB-lite"/>
    </source>
</evidence>
<dbReference type="AlphaFoldDB" id="A0A6C0CXZ4"/>
<evidence type="ECO:0000313" key="2">
    <source>
        <dbReference type="EMBL" id="QHT09137.1"/>
    </source>
</evidence>
<dbReference type="EMBL" id="MN739508">
    <property type="protein sequence ID" value="QHT09137.1"/>
    <property type="molecule type" value="Genomic_DNA"/>
</dbReference>
<protein>
    <submittedName>
        <fullName evidence="2">Uncharacterized protein</fullName>
    </submittedName>
</protein>
<organism evidence="2">
    <name type="scientific">viral metagenome</name>
    <dbReference type="NCBI Taxonomy" id="1070528"/>
    <lineage>
        <taxon>unclassified sequences</taxon>
        <taxon>metagenomes</taxon>
        <taxon>organismal metagenomes</taxon>
    </lineage>
</organism>
<proteinExistence type="predicted"/>
<name>A0A6C0CXZ4_9ZZZZ</name>
<sequence>MSDQPVTYSPNEATELVKNIKFSDVKVTQSGGKIIFASVNDEPLYLRSDKLSMPFDASFYSDNESSDNGKLQITVNIDPESSESNKHMCEFAEALDNKVCEEAMKNHVQWLKLAKNKVNKDAIEDRYTNMKRVSVDPETGEPDGKYPPSFRFKIPKNKGKWECKVFDHNRREIPINDMSNDEVMALFPKKSTIKVLLQLTVVWVAGSKFGVSWKAQQIKVDKPKTLDSYAFQDSDDDDDLETDEDTEEEEVVNRD</sequence>